<gene>
    <name evidence="1" type="ORF">GRI36_08900</name>
</gene>
<accession>A0A6I4SM72</accession>
<keyword evidence="2" id="KW-1185">Reference proteome</keyword>
<reference evidence="1 2" key="1">
    <citation type="submission" date="2019-12" db="EMBL/GenBank/DDBJ databases">
        <title>Genomic-based taxomic classification of the family Erythrobacteraceae.</title>
        <authorList>
            <person name="Xu L."/>
        </authorList>
    </citation>
    <scope>NUCLEOTIDE SEQUENCE [LARGE SCALE GENOMIC DNA]</scope>
    <source>
        <strain evidence="1 2">JCM 17802</strain>
    </source>
</reference>
<proteinExistence type="predicted"/>
<organism evidence="1 2">
    <name type="scientific">Pontixanthobacter gangjinensis</name>
    <dbReference type="NCBI Taxonomy" id="1028742"/>
    <lineage>
        <taxon>Bacteria</taxon>
        <taxon>Pseudomonadati</taxon>
        <taxon>Pseudomonadota</taxon>
        <taxon>Alphaproteobacteria</taxon>
        <taxon>Sphingomonadales</taxon>
        <taxon>Erythrobacteraceae</taxon>
        <taxon>Pontixanthobacter</taxon>
    </lineage>
</organism>
<dbReference type="Proteomes" id="UP000468943">
    <property type="component" value="Unassembled WGS sequence"/>
</dbReference>
<dbReference type="Gene3D" id="3.90.1010.10">
    <property type="match status" value="1"/>
</dbReference>
<evidence type="ECO:0000313" key="2">
    <source>
        <dbReference type="Proteomes" id="UP000468943"/>
    </source>
</evidence>
<dbReference type="OrthoDB" id="7857113at2"/>
<dbReference type="EMBL" id="WTYS01000001">
    <property type="protein sequence ID" value="MXO57001.1"/>
    <property type="molecule type" value="Genomic_DNA"/>
</dbReference>
<evidence type="ECO:0000313" key="1">
    <source>
        <dbReference type="EMBL" id="MXO57001.1"/>
    </source>
</evidence>
<dbReference type="SUPFAM" id="SSF82649">
    <property type="entry name" value="SufE/NifU"/>
    <property type="match status" value="1"/>
</dbReference>
<dbReference type="AlphaFoldDB" id="A0A6I4SM72"/>
<protein>
    <submittedName>
        <fullName evidence="1">Iron-sulfur cluster assembly scaffold protein</fullName>
    </submittedName>
</protein>
<name>A0A6I4SM72_9SPHN</name>
<sequence>MTASGSGKLYTSKILALATELANYPLDPLAQFNAQVRSRSCGSSLELSLSMDGANQIFAIGFNVTACAMGQAAAAIFAAAATGQNGADAQRYHGTIQNWLSADGPIPDWPRLELLDAARNYPGRHEAILLPWRAASEALCNTQTSG</sequence>
<comment type="caution">
    <text evidence="1">The sequence shown here is derived from an EMBL/GenBank/DDBJ whole genome shotgun (WGS) entry which is preliminary data.</text>
</comment>